<dbReference type="Proteomes" id="UP001082899">
    <property type="component" value="Unassembled WGS sequence"/>
</dbReference>
<evidence type="ECO:0000313" key="2">
    <source>
        <dbReference type="Proteomes" id="UP001082899"/>
    </source>
</evidence>
<organism evidence="1 2">
    <name type="scientific">Robbsia betulipollinis</name>
    <dbReference type="NCBI Taxonomy" id="2981849"/>
    <lineage>
        <taxon>Bacteria</taxon>
        <taxon>Pseudomonadati</taxon>
        <taxon>Pseudomonadota</taxon>
        <taxon>Betaproteobacteria</taxon>
        <taxon>Burkholderiales</taxon>
        <taxon>Burkholderiaceae</taxon>
        <taxon>Robbsia</taxon>
    </lineage>
</organism>
<dbReference type="InterPro" id="IPR010272">
    <property type="entry name" value="T6SS_TssF"/>
</dbReference>
<dbReference type="EMBL" id="JAPMXC010000003">
    <property type="protein sequence ID" value="MCY0388378.1"/>
    <property type="molecule type" value="Genomic_DNA"/>
</dbReference>
<comment type="caution">
    <text evidence="1">The sequence shown here is derived from an EMBL/GenBank/DDBJ whole genome shotgun (WGS) entry which is preliminary data.</text>
</comment>
<reference evidence="1" key="1">
    <citation type="submission" date="2022-11" db="EMBL/GenBank/DDBJ databases">
        <title>Robbsia betulipollinis sp. nov., isolated from pollen of birch (Betula pendula).</title>
        <authorList>
            <person name="Shi H."/>
            <person name="Ambika Manirajan B."/>
            <person name="Ratering S."/>
            <person name="Geissler-Plaum R."/>
            <person name="Schnell S."/>
        </authorList>
    </citation>
    <scope>NUCLEOTIDE SEQUENCE</scope>
    <source>
        <strain evidence="1">Bb-Pol-6</strain>
    </source>
</reference>
<dbReference type="PANTHER" id="PTHR35370:SF1">
    <property type="entry name" value="TYPE VI SECRETION SYSTEM COMPONENT TSSF1"/>
    <property type="match status" value="1"/>
</dbReference>
<dbReference type="Pfam" id="PF05947">
    <property type="entry name" value="T6SS_TssF"/>
    <property type="match status" value="1"/>
</dbReference>
<sequence length="591" mass="66130">MSDAAADDILQYYKRELAYLRKQGADFAQRYPKVAAGLALHGNESLDPHTERLIESVAFLAARVHRDLDQSFPQIASALLDHVCPSIVQPVPSMSVVQLDLDARQGKVTSGYRVPRHTGVHAQTHDGETCRFRTAWDATLWPIRVAATTLLDEGTLCLTVETVGDADLSELDIDRLRLHLQGDWMETMPVYELLVGGIRDIHVRRRDGTTLAVACDAWREVGYGADDMVLSPPNHAYVPYVLLQEYFAFPQKFLFFDLTLPPGALGTGRTADITLRFGRSTRHVKTLAKTLFQLGCVPIVNLFKRSSEPIVFDRRHYEYPLVADLKRDATTEIYAIESVVAIDPMSDRAVPIESFTTSEDRARRIASPLGTVFWSARREHSVRQHVSGTELFISFVDVRNMPRCPSEPVVYVDLLCTNRRLAEQVPKGALMRVESGSRNVHVNGLYEPTAPHDPPLGSASLWRLVSLLTLNYRSLTDESDGVGKLRDMLALFATDSHRNHEQIHGISAMTTRAATARVGEEGWRGFCRGTEIVLEFEEGAFVGGSPLLLAAILARFFAMYTSVNSFVRLTARRGDETWNHWDAMSGRQRLL</sequence>
<dbReference type="RefSeq" id="WP_267848263.1">
    <property type="nucleotide sequence ID" value="NZ_JAPMXC010000003.1"/>
</dbReference>
<dbReference type="PIRSF" id="PIRSF028304">
    <property type="entry name" value="UCP028304"/>
    <property type="match status" value="1"/>
</dbReference>
<protein>
    <submittedName>
        <fullName evidence="1">Type VI secretion system baseplate subunit TssF</fullName>
    </submittedName>
</protein>
<dbReference type="PANTHER" id="PTHR35370">
    <property type="entry name" value="CYTOPLASMIC PROTEIN-RELATED-RELATED"/>
    <property type="match status" value="1"/>
</dbReference>
<proteinExistence type="predicted"/>
<name>A0ABT3ZPA4_9BURK</name>
<dbReference type="NCBIfam" id="TIGR03359">
    <property type="entry name" value="VI_chp_6"/>
    <property type="match status" value="1"/>
</dbReference>
<accession>A0ABT3ZPA4</accession>
<evidence type="ECO:0000313" key="1">
    <source>
        <dbReference type="EMBL" id="MCY0388378.1"/>
    </source>
</evidence>
<keyword evidence="2" id="KW-1185">Reference proteome</keyword>
<gene>
    <name evidence="1" type="primary">tssF</name>
    <name evidence="1" type="ORF">OVY01_14260</name>
</gene>